<organism evidence="1 2">
    <name type="scientific">candidate division WWE3 bacterium GW2011_GWC2_41_23</name>
    <dbReference type="NCBI Taxonomy" id="1619123"/>
    <lineage>
        <taxon>Bacteria</taxon>
        <taxon>Katanobacteria</taxon>
    </lineage>
</organism>
<evidence type="ECO:0008006" key="3">
    <source>
        <dbReference type="Google" id="ProtNLM"/>
    </source>
</evidence>
<accession>A0A0G0VNZ8</accession>
<sequence length="161" mass="19243">MEVIKRDSLLWQYMPDEIRGLLEDGELILNFVHTHHQEDSLSDYSFLVFPFAKAYEGFLKRFFLDMKLISKDEYYSDDIRIGRILNPNYIKEKSNVFEKVCGKGKEGRDVARKLWQVWKRGRNLVFHYFPHNYRRLGYEEALDIINDIVDAMHTSVTKCRV</sequence>
<dbReference type="Proteomes" id="UP000033947">
    <property type="component" value="Unassembled WGS sequence"/>
</dbReference>
<protein>
    <recommendedName>
        <fullName evidence="3">Bacterial toxin RNase RnlA/LsoA DBD domain-containing protein</fullName>
    </recommendedName>
</protein>
<evidence type="ECO:0000313" key="1">
    <source>
        <dbReference type="EMBL" id="KKS02634.1"/>
    </source>
</evidence>
<evidence type="ECO:0000313" key="2">
    <source>
        <dbReference type="Proteomes" id="UP000033947"/>
    </source>
</evidence>
<dbReference type="AlphaFoldDB" id="A0A0G0VNZ8"/>
<reference evidence="1 2" key="1">
    <citation type="journal article" date="2015" name="Nature">
        <title>rRNA introns, odd ribosomes, and small enigmatic genomes across a large radiation of phyla.</title>
        <authorList>
            <person name="Brown C.T."/>
            <person name="Hug L.A."/>
            <person name="Thomas B.C."/>
            <person name="Sharon I."/>
            <person name="Castelle C.J."/>
            <person name="Singh A."/>
            <person name="Wilkins M.J."/>
            <person name="Williams K.H."/>
            <person name="Banfield J.F."/>
        </authorList>
    </citation>
    <scope>NUCLEOTIDE SEQUENCE [LARGE SCALE GENOMIC DNA]</scope>
</reference>
<gene>
    <name evidence="1" type="ORF">UU55_C0013G0005</name>
</gene>
<comment type="caution">
    <text evidence="1">The sequence shown here is derived from an EMBL/GenBank/DDBJ whole genome shotgun (WGS) entry which is preliminary data.</text>
</comment>
<proteinExistence type="predicted"/>
<dbReference type="EMBL" id="LCBB01000013">
    <property type="protein sequence ID" value="KKS02634.1"/>
    <property type="molecule type" value="Genomic_DNA"/>
</dbReference>
<name>A0A0G0VNZ8_UNCKA</name>